<feature type="compositionally biased region" description="Polar residues" evidence="1">
    <location>
        <begin position="256"/>
        <end position="271"/>
    </location>
</feature>
<keyword evidence="3" id="KW-1185">Reference proteome</keyword>
<evidence type="ECO:0000256" key="1">
    <source>
        <dbReference type="SAM" id="MobiDB-lite"/>
    </source>
</evidence>
<dbReference type="Proteomes" id="UP000325008">
    <property type="component" value="Unassembled WGS sequence"/>
</dbReference>
<dbReference type="EMBL" id="OOIQ01000019">
    <property type="protein sequence ID" value="SPO48478.1"/>
    <property type="molecule type" value="Genomic_DNA"/>
</dbReference>
<gene>
    <name evidence="2" type="ORF">PSANT_06169</name>
</gene>
<protein>
    <submittedName>
        <fullName evidence="2">Uncharacterized protein</fullName>
    </submittedName>
</protein>
<sequence>MFPLPLAHERRRGCPFESLVVAACWSYDGQWKAKVWEKKAGGAKPWAVALGGGQPRGVCSPLGCLGLCLPPLAHAAVCATRNWLPSVDGPSPPPSCHRMVAVSPRPFRGVLVAEPPPSPRSTMRFRLGAKIQVCDSSSPSAAARNCSIGKGSDRRRAAPSRRRSLDAKEAVESWINAQPALLGPPRSSVRESACCPELRQCLLIASVEQASFGPKESRVARPCKVSSISDGRCLTTGCAHRQARSPKGLETGSLGVPSNRSLPQTDSSVED</sequence>
<organism evidence="2 3">
    <name type="scientific">Pseudozyma antarctica</name>
    <name type="common">Yeast</name>
    <name type="synonym">Candida antarctica</name>
    <dbReference type="NCBI Taxonomy" id="84753"/>
    <lineage>
        <taxon>Eukaryota</taxon>
        <taxon>Fungi</taxon>
        <taxon>Dikarya</taxon>
        <taxon>Basidiomycota</taxon>
        <taxon>Ustilaginomycotina</taxon>
        <taxon>Ustilaginomycetes</taxon>
        <taxon>Ustilaginales</taxon>
        <taxon>Ustilaginaceae</taxon>
        <taxon>Moesziomyces</taxon>
    </lineage>
</organism>
<dbReference type="AlphaFoldDB" id="A0A5C3FVL9"/>
<reference evidence="2" key="1">
    <citation type="submission" date="2018-03" db="EMBL/GenBank/DDBJ databases">
        <authorList>
            <person name="Guldener U."/>
        </authorList>
    </citation>
    <scope>NUCLEOTIDE SEQUENCE [LARGE SCALE GENOMIC DNA]</scope>
    <source>
        <strain evidence="2">ATCC34888</strain>
    </source>
</reference>
<evidence type="ECO:0000313" key="2">
    <source>
        <dbReference type="EMBL" id="SPO48478.1"/>
    </source>
</evidence>
<evidence type="ECO:0000313" key="3">
    <source>
        <dbReference type="Proteomes" id="UP000325008"/>
    </source>
</evidence>
<proteinExistence type="predicted"/>
<comment type="caution">
    <text evidence="2">The sequence shown here is derived from an EMBL/GenBank/DDBJ whole genome shotgun (WGS) entry which is preliminary data.</text>
</comment>
<feature type="region of interest" description="Disordered" evidence="1">
    <location>
        <begin position="237"/>
        <end position="271"/>
    </location>
</feature>
<name>A0A5C3FVL9_PSEA2</name>
<feature type="region of interest" description="Disordered" evidence="1">
    <location>
        <begin position="139"/>
        <end position="165"/>
    </location>
</feature>
<accession>A0A5C3FVL9</accession>